<evidence type="ECO:0000256" key="4">
    <source>
        <dbReference type="ARBA" id="ARBA00022475"/>
    </source>
</evidence>
<dbReference type="HOGENOM" id="CLU_035846_0_0_1"/>
<evidence type="ECO:0000313" key="15">
    <source>
        <dbReference type="Proteomes" id="UP000001640"/>
    </source>
</evidence>
<keyword evidence="8 13" id="KW-0732">Signal</keyword>
<dbReference type="GeneID" id="96905499"/>
<proteinExistence type="inferred from homology"/>
<dbReference type="InterPro" id="IPR036941">
    <property type="entry name" value="Rcpt_L-dom_sf"/>
</dbReference>
<dbReference type="Gene3D" id="3.80.20.20">
    <property type="entry name" value="Receptor L-domain"/>
    <property type="match status" value="1"/>
</dbReference>
<keyword evidence="6" id="KW-0964">Secreted</keyword>
<dbReference type="GO" id="GO:0005886">
    <property type="term" value="C:plasma membrane"/>
    <property type="evidence" value="ECO:0007669"/>
    <property type="project" value="UniProtKB-SubCell"/>
</dbReference>
<evidence type="ECO:0000256" key="6">
    <source>
        <dbReference type="ARBA" id="ARBA00022525"/>
    </source>
</evidence>
<dbReference type="Proteomes" id="UP000001640">
    <property type="component" value="Chromosome 9"/>
</dbReference>
<comment type="similarity">
    <text evidence="3">Belongs to the SPS2 family.</text>
</comment>
<evidence type="ECO:0000256" key="1">
    <source>
        <dbReference type="ARBA" id="ARBA00004191"/>
    </source>
</evidence>
<evidence type="ECO:0000256" key="9">
    <source>
        <dbReference type="ARBA" id="ARBA00023136"/>
    </source>
</evidence>
<evidence type="ECO:0000256" key="3">
    <source>
        <dbReference type="ARBA" id="ARBA00005798"/>
    </source>
</evidence>
<keyword evidence="11" id="KW-0449">Lipoprotein</keyword>
<feature type="signal peptide" evidence="13">
    <location>
        <begin position="1"/>
        <end position="19"/>
    </location>
</feature>
<feature type="region of interest" description="Disordered" evidence="12">
    <location>
        <begin position="361"/>
        <end position="391"/>
    </location>
</feature>
<evidence type="ECO:0000256" key="12">
    <source>
        <dbReference type="SAM" id="MobiDB-lite"/>
    </source>
</evidence>
<reference evidence="14 15" key="1">
    <citation type="journal article" date="2011" name="Proc. Natl. Acad. Sci. U.S.A.">
        <title>Evolutionary erosion of yeast sex chromosomes by mating-type switching accidents.</title>
        <authorList>
            <person name="Gordon J.L."/>
            <person name="Armisen D."/>
            <person name="Proux-Wera E."/>
            <person name="Oheigeartaigh S.S."/>
            <person name="Byrne K.P."/>
            <person name="Wolfe K.H."/>
        </authorList>
    </citation>
    <scope>NUCLEOTIDE SEQUENCE [LARGE SCALE GENOMIC DNA]</scope>
    <source>
        <strain evidence="15">ATCC 76901 / BCRC 22586 / CBS 4309 / NBRC 1992 / NRRL Y-12630</strain>
    </source>
</reference>
<dbReference type="GO" id="GO:0009986">
    <property type="term" value="C:cell surface"/>
    <property type="evidence" value="ECO:0007669"/>
    <property type="project" value="TreeGrafter"/>
</dbReference>
<dbReference type="PANTHER" id="PTHR31018:SF3">
    <property type="entry name" value="RECEPTOR PROTEIN-TYROSINE KINASE"/>
    <property type="match status" value="1"/>
</dbReference>
<reference key="2">
    <citation type="submission" date="2011-08" db="EMBL/GenBank/DDBJ databases">
        <title>Genome sequence of Naumovozyma castellii.</title>
        <authorList>
            <person name="Gordon J.L."/>
            <person name="Armisen D."/>
            <person name="Proux-Wera E."/>
            <person name="OhEigeartaigh S.S."/>
            <person name="Byrne K.P."/>
            <person name="Wolfe K.H."/>
        </authorList>
    </citation>
    <scope>NUCLEOTIDE SEQUENCE</scope>
    <source>
        <strain>Type strain:CBS 4309</strain>
    </source>
</reference>
<evidence type="ECO:0000256" key="2">
    <source>
        <dbReference type="ARBA" id="ARBA00004609"/>
    </source>
</evidence>
<evidence type="ECO:0000256" key="5">
    <source>
        <dbReference type="ARBA" id="ARBA00022512"/>
    </source>
</evidence>
<sequence>MQFKSGLAIATLMAATTLAANSTHSSIPSSCSLGSSATATAQSDLDKYAGCQTLVGNLTITGDLGSAALANVEEIDGSLIINNATLLSTFSADSVKTITGALTLQQLTVLATASFGSLTKVDSISLITLPGIETFSSELESANQVLITDTSLESVDGFSTLTNCQVFNINNNNYLTTFKSALQSVSDSLQFSYNGQATNVTFDQLVWANNITLRDVKKASFAKLQAVNASIGFFNNSLTSLDLSKLTQVGETFTVVSNDELTSLKAGNLTKIGGGFVVANNTALSNINGFSKLETVGGAIIVTGNYSALDLSSLKSVKGGADFESSSSNFSCTPFKKLASKGNIQGTFICKNGATSTSIKLSSTSGSGSSKTSSGSSATSSSESTSSTSSKSKGAAVAQLAPVSTFMGAIGAVLLAML</sequence>
<keyword evidence="4" id="KW-1003">Cell membrane</keyword>
<dbReference type="GO" id="GO:0031505">
    <property type="term" value="P:fungal-type cell wall organization"/>
    <property type="evidence" value="ECO:0007669"/>
    <property type="project" value="TreeGrafter"/>
</dbReference>
<dbReference type="InterPro" id="IPR051648">
    <property type="entry name" value="CWI-Assembly_Regulator"/>
</dbReference>
<evidence type="ECO:0000256" key="11">
    <source>
        <dbReference type="ARBA" id="ARBA00023288"/>
    </source>
</evidence>
<evidence type="ECO:0000256" key="8">
    <source>
        <dbReference type="ARBA" id="ARBA00022729"/>
    </source>
</evidence>
<keyword evidence="5" id="KW-0134">Cell wall</keyword>
<protein>
    <submittedName>
        <fullName evidence="14">Uncharacterized protein</fullName>
    </submittedName>
</protein>
<evidence type="ECO:0000256" key="13">
    <source>
        <dbReference type="SAM" id="SignalP"/>
    </source>
</evidence>
<keyword evidence="15" id="KW-1185">Reference proteome</keyword>
<dbReference type="FunCoup" id="G0VJX8">
    <property type="interactions" value="112"/>
</dbReference>
<dbReference type="SUPFAM" id="SSF52058">
    <property type="entry name" value="L domain-like"/>
    <property type="match status" value="2"/>
</dbReference>
<feature type="chain" id="PRO_5003411168" evidence="13">
    <location>
        <begin position="20"/>
        <end position="418"/>
    </location>
</feature>
<name>G0VJX8_NAUCA</name>
<dbReference type="EMBL" id="HE576760">
    <property type="protein sequence ID" value="CCC71810.1"/>
    <property type="molecule type" value="Genomic_DNA"/>
</dbReference>
<accession>G0VJX8</accession>
<evidence type="ECO:0000256" key="7">
    <source>
        <dbReference type="ARBA" id="ARBA00022622"/>
    </source>
</evidence>
<dbReference type="InParanoid" id="G0VJX8"/>
<dbReference type="eggNOG" id="ENOG502QUZC">
    <property type="taxonomic scope" value="Eukaryota"/>
</dbReference>
<dbReference type="OMA" id="WANNITF"/>
<evidence type="ECO:0000313" key="14">
    <source>
        <dbReference type="EMBL" id="CCC71810.1"/>
    </source>
</evidence>
<dbReference type="KEGG" id="ncs:NCAS_0I01420"/>
<dbReference type="OrthoDB" id="536881at2759"/>
<keyword evidence="10" id="KW-0325">Glycoprotein</keyword>
<dbReference type="GO" id="GO:0009277">
    <property type="term" value="C:fungal-type cell wall"/>
    <property type="evidence" value="ECO:0007669"/>
    <property type="project" value="TreeGrafter"/>
</dbReference>
<keyword evidence="7" id="KW-0336">GPI-anchor</keyword>
<dbReference type="PANTHER" id="PTHR31018">
    <property type="entry name" value="SPORULATION-SPECIFIC PROTEIN-RELATED"/>
    <property type="match status" value="1"/>
</dbReference>
<dbReference type="FunFam" id="3.80.20.20:FF:000016">
    <property type="entry name" value="Cell wall protein ECM33"/>
    <property type="match status" value="1"/>
</dbReference>
<dbReference type="RefSeq" id="XP_003678154.1">
    <property type="nucleotide sequence ID" value="XM_003678106.1"/>
</dbReference>
<dbReference type="STRING" id="1064592.G0VJX8"/>
<dbReference type="AlphaFoldDB" id="G0VJX8"/>
<dbReference type="GO" id="GO:0098552">
    <property type="term" value="C:side of membrane"/>
    <property type="evidence" value="ECO:0007669"/>
    <property type="project" value="UniProtKB-KW"/>
</dbReference>
<comment type="subcellular location">
    <subcellularLocation>
        <location evidence="2">Cell membrane</location>
        <topology evidence="2">Lipid-anchor</topology>
        <topology evidence="2">GPI-anchor</topology>
    </subcellularLocation>
    <subcellularLocation>
        <location evidence="1">Secreted</location>
        <location evidence="1">Cell wall</location>
    </subcellularLocation>
</comment>
<organism evidence="14 15">
    <name type="scientific">Naumovozyma castellii</name>
    <name type="common">Yeast</name>
    <name type="synonym">Saccharomyces castellii</name>
    <dbReference type="NCBI Taxonomy" id="27288"/>
    <lineage>
        <taxon>Eukaryota</taxon>
        <taxon>Fungi</taxon>
        <taxon>Dikarya</taxon>
        <taxon>Ascomycota</taxon>
        <taxon>Saccharomycotina</taxon>
        <taxon>Saccharomycetes</taxon>
        <taxon>Saccharomycetales</taxon>
        <taxon>Saccharomycetaceae</taxon>
        <taxon>Naumovozyma</taxon>
    </lineage>
</organism>
<keyword evidence="9" id="KW-0472">Membrane</keyword>
<gene>
    <name evidence="14" type="primary">NCAS0I01420</name>
    <name evidence="14" type="ordered locus">NCAS_0I01420</name>
</gene>
<evidence type="ECO:0000256" key="10">
    <source>
        <dbReference type="ARBA" id="ARBA00023180"/>
    </source>
</evidence>